<evidence type="ECO:0000256" key="1">
    <source>
        <dbReference type="SAM" id="MobiDB-lite"/>
    </source>
</evidence>
<feature type="compositionally biased region" description="Polar residues" evidence="1">
    <location>
        <begin position="1"/>
        <end position="12"/>
    </location>
</feature>
<proteinExistence type="predicted"/>
<keyword evidence="3" id="KW-1185">Reference proteome</keyword>
<dbReference type="AlphaFoldDB" id="A0AAV7WJ51"/>
<sequence>MISVRLSGTTHSVPAIPRPAKQGPVGSGAMRSTPHQGGTPAVRVPWRSHGFSHWRVQWGTGGTRSEPAQHEQVRPAAPYKGCDVASASQDIQRAPGPGFFSACLRDSPIHRAGPAAGPRSPCAAARSSQALLRVALQGPAVTERSAQLTSPGGGRLQRRGSRSRAIRSLQSGGLDDRQPPETERRQDGGVRASHALLLQSSARLDRARPTAPGNGSSAASTLRAPPRVPHPPGRSSPKMCTGGRRDLCTRLSRFGMRQGTGS</sequence>
<organism evidence="2 3">
    <name type="scientific">Pleurodeles waltl</name>
    <name type="common">Iberian ribbed newt</name>
    <dbReference type="NCBI Taxonomy" id="8319"/>
    <lineage>
        <taxon>Eukaryota</taxon>
        <taxon>Metazoa</taxon>
        <taxon>Chordata</taxon>
        <taxon>Craniata</taxon>
        <taxon>Vertebrata</taxon>
        <taxon>Euteleostomi</taxon>
        <taxon>Amphibia</taxon>
        <taxon>Batrachia</taxon>
        <taxon>Caudata</taxon>
        <taxon>Salamandroidea</taxon>
        <taxon>Salamandridae</taxon>
        <taxon>Pleurodelinae</taxon>
        <taxon>Pleurodeles</taxon>
    </lineage>
</organism>
<feature type="compositionally biased region" description="Basic residues" evidence="1">
    <location>
        <begin position="156"/>
        <end position="165"/>
    </location>
</feature>
<reference evidence="2" key="1">
    <citation type="journal article" date="2022" name="bioRxiv">
        <title>Sequencing and chromosome-scale assembly of the giantPleurodeles waltlgenome.</title>
        <authorList>
            <person name="Brown T."/>
            <person name="Elewa A."/>
            <person name="Iarovenko S."/>
            <person name="Subramanian E."/>
            <person name="Araus A.J."/>
            <person name="Petzold A."/>
            <person name="Susuki M."/>
            <person name="Suzuki K.-i.T."/>
            <person name="Hayashi T."/>
            <person name="Toyoda A."/>
            <person name="Oliveira C."/>
            <person name="Osipova E."/>
            <person name="Leigh N.D."/>
            <person name="Simon A."/>
            <person name="Yun M.H."/>
        </authorList>
    </citation>
    <scope>NUCLEOTIDE SEQUENCE</scope>
    <source>
        <strain evidence="2">20211129_DDA</strain>
        <tissue evidence="2">Liver</tissue>
    </source>
</reference>
<comment type="caution">
    <text evidence="2">The sequence shown here is derived from an EMBL/GenBank/DDBJ whole genome shotgun (WGS) entry which is preliminary data.</text>
</comment>
<feature type="region of interest" description="Disordered" evidence="1">
    <location>
        <begin position="139"/>
        <end position="244"/>
    </location>
</feature>
<name>A0AAV7WJ51_PLEWA</name>
<evidence type="ECO:0000313" key="2">
    <source>
        <dbReference type="EMBL" id="KAJ1212830.1"/>
    </source>
</evidence>
<feature type="region of interest" description="Disordered" evidence="1">
    <location>
        <begin position="1"/>
        <end position="40"/>
    </location>
</feature>
<evidence type="ECO:0000313" key="3">
    <source>
        <dbReference type="Proteomes" id="UP001066276"/>
    </source>
</evidence>
<dbReference type="EMBL" id="JANPWB010000001">
    <property type="protein sequence ID" value="KAJ1212830.1"/>
    <property type="molecule type" value="Genomic_DNA"/>
</dbReference>
<feature type="compositionally biased region" description="Basic and acidic residues" evidence="1">
    <location>
        <begin position="174"/>
        <end position="188"/>
    </location>
</feature>
<accession>A0AAV7WJ51</accession>
<gene>
    <name evidence="2" type="ORF">NDU88_000474</name>
</gene>
<protein>
    <submittedName>
        <fullName evidence="2">Uncharacterized protein</fullName>
    </submittedName>
</protein>
<dbReference type="Proteomes" id="UP001066276">
    <property type="component" value="Chromosome 1_1"/>
</dbReference>